<feature type="region of interest" description="Disordered" evidence="4">
    <location>
        <begin position="886"/>
        <end position="934"/>
    </location>
</feature>
<feature type="region of interest" description="Disordered" evidence="4">
    <location>
        <begin position="419"/>
        <end position="450"/>
    </location>
</feature>
<dbReference type="SUPFAM" id="SSF56672">
    <property type="entry name" value="DNA/RNA polymerases"/>
    <property type="match status" value="1"/>
</dbReference>
<keyword evidence="1" id="KW-0479">Metal-binding</keyword>
<evidence type="ECO:0000313" key="6">
    <source>
        <dbReference type="EMBL" id="GEU37063.1"/>
    </source>
</evidence>
<comment type="caution">
    <text evidence="6">The sequence shown here is derived from an EMBL/GenBank/DDBJ whole genome shotgun (WGS) entry which is preliminary data.</text>
</comment>
<dbReference type="PANTHER" id="PTHR42648:SF32">
    <property type="entry name" value="RIBONUCLEASE H-LIKE DOMAIN, GAG-PRE-INTEGRASE DOMAIN PROTEIN-RELATED"/>
    <property type="match status" value="1"/>
</dbReference>
<feature type="compositionally biased region" description="Basic and acidic residues" evidence="4">
    <location>
        <begin position="908"/>
        <end position="919"/>
    </location>
</feature>
<dbReference type="GO" id="GO:0003676">
    <property type="term" value="F:nucleic acid binding"/>
    <property type="evidence" value="ECO:0007669"/>
    <property type="project" value="InterPro"/>
</dbReference>
<feature type="compositionally biased region" description="Basic and acidic residues" evidence="4">
    <location>
        <begin position="886"/>
        <end position="898"/>
    </location>
</feature>
<dbReference type="InterPro" id="IPR012337">
    <property type="entry name" value="RNaseH-like_sf"/>
</dbReference>
<dbReference type="SUPFAM" id="SSF57756">
    <property type="entry name" value="Retrovirus zinc finger-like domains"/>
    <property type="match status" value="1"/>
</dbReference>
<keyword evidence="3" id="KW-0863">Zinc-finger</keyword>
<proteinExistence type="predicted"/>
<dbReference type="EMBL" id="BKCJ010000881">
    <property type="protein sequence ID" value="GEU37063.1"/>
    <property type="molecule type" value="Genomic_DNA"/>
</dbReference>
<dbReference type="InterPro" id="IPR043502">
    <property type="entry name" value="DNA/RNA_pol_sf"/>
</dbReference>
<dbReference type="InterPro" id="IPR039537">
    <property type="entry name" value="Retrotran_Ty1/copia-like"/>
</dbReference>
<evidence type="ECO:0000256" key="2">
    <source>
        <dbReference type="ARBA" id="ARBA00022801"/>
    </source>
</evidence>
<dbReference type="InterPro" id="IPR036397">
    <property type="entry name" value="RNaseH_sf"/>
</dbReference>
<feature type="compositionally biased region" description="Basic and acidic residues" evidence="4">
    <location>
        <begin position="226"/>
        <end position="236"/>
    </location>
</feature>
<feature type="compositionally biased region" description="Polar residues" evidence="4">
    <location>
        <begin position="920"/>
        <end position="934"/>
    </location>
</feature>
<keyword evidence="2" id="KW-0378">Hydrolase</keyword>
<dbReference type="GO" id="GO:0016787">
    <property type="term" value="F:hydrolase activity"/>
    <property type="evidence" value="ECO:0007669"/>
    <property type="project" value="UniProtKB-KW"/>
</dbReference>
<feature type="region of interest" description="Disordered" evidence="4">
    <location>
        <begin position="225"/>
        <end position="249"/>
    </location>
</feature>
<dbReference type="Pfam" id="PF13976">
    <property type="entry name" value="gag_pre-integrs"/>
    <property type="match status" value="1"/>
</dbReference>
<dbReference type="SMART" id="SM00343">
    <property type="entry name" value="ZnF_C2HC"/>
    <property type="match status" value="1"/>
</dbReference>
<dbReference type="InterPro" id="IPR036875">
    <property type="entry name" value="Znf_CCHC_sf"/>
</dbReference>
<evidence type="ECO:0000256" key="3">
    <source>
        <dbReference type="PROSITE-ProRule" id="PRU00047"/>
    </source>
</evidence>
<dbReference type="Gene3D" id="4.10.60.10">
    <property type="entry name" value="Zinc finger, CCHC-type"/>
    <property type="match status" value="1"/>
</dbReference>
<dbReference type="SUPFAM" id="SSF53098">
    <property type="entry name" value="Ribonuclease H-like"/>
    <property type="match status" value="1"/>
</dbReference>
<dbReference type="GO" id="GO:0008270">
    <property type="term" value="F:zinc ion binding"/>
    <property type="evidence" value="ECO:0007669"/>
    <property type="project" value="UniProtKB-KW"/>
</dbReference>
<dbReference type="InterPro" id="IPR025724">
    <property type="entry name" value="GAG-pre-integrase_dom"/>
</dbReference>
<evidence type="ECO:0000259" key="5">
    <source>
        <dbReference type="PROSITE" id="PS50158"/>
    </source>
</evidence>
<evidence type="ECO:0000256" key="1">
    <source>
        <dbReference type="ARBA" id="ARBA00022723"/>
    </source>
</evidence>
<dbReference type="AlphaFoldDB" id="A0A6L2JJ66"/>
<dbReference type="Pfam" id="PF07727">
    <property type="entry name" value="RVT_2"/>
    <property type="match status" value="2"/>
</dbReference>
<dbReference type="Gene3D" id="3.30.420.10">
    <property type="entry name" value="Ribonuclease H-like superfamily/Ribonuclease H"/>
    <property type="match status" value="1"/>
</dbReference>
<feature type="domain" description="CCHC-type" evidence="5">
    <location>
        <begin position="406"/>
        <end position="421"/>
    </location>
</feature>
<gene>
    <name evidence="6" type="ORF">Tci_009041</name>
</gene>
<keyword evidence="3" id="KW-0862">Zinc</keyword>
<dbReference type="PANTHER" id="PTHR42648">
    <property type="entry name" value="TRANSPOSASE, PUTATIVE-RELATED"/>
    <property type="match status" value="1"/>
</dbReference>
<accession>A0A6L2JJ66</accession>
<dbReference type="Pfam" id="PF00098">
    <property type="entry name" value="zf-CCHC"/>
    <property type="match status" value="1"/>
</dbReference>
<evidence type="ECO:0000256" key="4">
    <source>
        <dbReference type="SAM" id="MobiDB-lite"/>
    </source>
</evidence>
<dbReference type="InterPro" id="IPR013103">
    <property type="entry name" value="RVT_2"/>
</dbReference>
<dbReference type="InterPro" id="IPR001878">
    <property type="entry name" value="Znf_CCHC"/>
</dbReference>
<name>A0A6L2JJ66_TANCI</name>
<sequence>MVDSAWIEVMQKELHQFDRLDMDVKTSFLNGLLKKEVYVNQPDGFVDPHHPDKVYRLKKELYGLKQAPRACIGNPMATKPLDAALSGTPINQTKYHKMVGALMYLTQKSSMCLYVRDVLKFSGYELTSQIMAFTLTKYLWFPAQSVGSFNTDVFDSPCLFILITGTSQSRQHEIDPYNHSTPISTKLLILDTGKFEQWNFKIQQYLQHEHYALSKVIEFGDSYKAPPEETTKDKGPAGEVSSSTKKKGRTVAITAEDMKKRKNDVNARTTFLLALPDEHQLQAIVSHLEFMDAPVKQDDLNQKFLTSLAPEWLVHTIVWRNRDDLNTISLDDASGKSEVPTIQGASTTSAQVPIVSTDVAAASLSYDTICAFIATQPNGSQIKYKDISQIDDDDIEEMDIKSKVECFNCHKMGHFARECRSPRSQDKGKRERERESYKKDPKVEEPAPKNHALMADEEEVSTEYALMAKSSSNLDNEKYLSWMGLPEFVDDTVTDYTRHTPSIDVSKSVSKKQEERCKSNHLSFFEQGGSSGNVVPKPMIKFVKESGCPLAIKVNNTENARKPTVKYAEMYRNTSQSPSGIPYDNINDKGYWDSSCSRGMITGKGLIKTGKLEFKNVYFVEELKYNMFSVSQLCDNKNNILFTDTECLVLGKDFKLVDDKHVLLRTPRQHNMYTIDLKTVVPHKNLTCLIAKASVDESMLWHRRLGHLNFKTMNKLVRCNIKGLPSKIFENDHSYVVCLKGKQHKASCIKREFSNARTPQHNSVAEKRNKTLIEAARTMLADAKLPVTFWAEAVNTACMFDAKRDEGYFIGDSLSSEAFMVFNKRTKKKEENFHVDFLENKSIEKGTGPDYLFDIDTLTNSMNYVPVVVAGTSSTNISGIKEDVHQAEGKGAAKKDDAILDNNSPQKEQQEVNRDKEVPKSSQNSNPTASLKVSSNESFELALSSIVETEVPTGGSSFLELLSLGNAMSFENRLEDFFGDTSNAVSLNEVEADFNNMETAIQVNPTPTLRIHKDHPNSQIIGVVDTPIQTKQKTKDVHGQSFIAIIHQKTNPDLLQYYLFSCFLSQKEPKKIVDALKDPNWKDERGIVIRNKERLVAQWHTQEEGIDYEEVFAPVARIEAIRLFLAYASYMGFTVYQMNVKSAFLYGTIDEEVYVMQPPGFQYHAFPHRVYKVEKAMYGLHQAPRAWYGTLSKYLLDNGFQRGAIDQTLFVRKHKGDFLLVQVYIDDIIFSSSNLKLCREFKALMHDKFQMSTMGELNFFLGLQLLQKKDGIFLS</sequence>
<dbReference type="PROSITE" id="PS50158">
    <property type="entry name" value="ZF_CCHC"/>
    <property type="match status" value="1"/>
</dbReference>
<organism evidence="6">
    <name type="scientific">Tanacetum cinerariifolium</name>
    <name type="common">Dalmatian daisy</name>
    <name type="synonym">Chrysanthemum cinerariifolium</name>
    <dbReference type="NCBI Taxonomy" id="118510"/>
    <lineage>
        <taxon>Eukaryota</taxon>
        <taxon>Viridiplantae</taxon>
        <taxon>Streptophyta</taxon>
        <taxon>Embryophyta</taxon>
        <taxon>Tracheophyta</taxon>
        <taxon>Spermatophyta</taxon>
        <taxon>Magnoliopsida</taxon>
        <taxon>eudicotyledons</taxon>
        <taxon>Gunneridae</taxon>
        <taxon>Pentapetalae</taxon>
        <taxon>asterids</taxon>
        <taxon>campanulids</taxon>
        <taxon>Asterales</taxon>
        <taxon>Asteraceae</taxon>
        <taxon>Asteroideae</taxon>
        <taxon>Anthemideae</taxon>
        <taxon>Anthemidinae</taxon>
        <taxon>Tanacetum</taxon>
    </lineage>
</organism>
<reference evidence="6" key="1">
    <citation type="journal article" date="2019" name="Sci. Rep.">
        <title>Draft genome of Tanacetum cinerariifolium, the natural source of mosquito coil.</title>
        <authorList>
            <person name="Yamashiro T."/>
            <person name="Shiraishi A."/>
            <person name="Satake H."/>
            <person name="Nakayama K."/>
        </authorList>
    </citation>
    <scope>NUCLEOTIDE SEQUENCE</scope>
</reference>
<feature type="compositionally biased region" description="Basic and acidic residues" evidence="4">
    <location>
        <begin position="419"/>
        <end position="448"/>
    </location>
</feature>
<protein>
    <recommendedName>
        <fullName evidence="5">CCHC-type domain-containing protein</fullName>
    </recommendedName>
</protein>